<reference evidence="1" key="2">
    <citation type="submission" date="2020-11" db="EMBL/GenBank/DDBJ databases">
        <authorList>
            <person name="McCartney M.A."/>
            <person name="Auch B."/>
            <person name="Kono T."/>
            <person name="Mallez S."/>
            <person name="Becker A."/>
            <person name="Gohl D.M."/>
            <person name="Silverstein K.A.T."/>
            <person name="Koren S."/>
            <person name="Bechman K.B."/>
            <person name="Herman A."/>
            <person name="Abrahante J.E."/>
            <person name="Garbe J."/>
        </authorList>
    </citation>
    <scope>NUCLEOTIDE SEQUENCE</scope>
    <source>
        <strain evidence="1">Duluth1</strain>
        <tissue evidence="1">Whole animal</tissue>
    </source>
</reference>
<evidence type="ECO:0000313" key="2">
    <source>
        <dbReference type="Proteomes" id="UP000828390"/>
    </source>
</evidence>
<dbReference type="EMBL" id="JAIWYP010000015">
    <property type="protein sequence ID" value="KAH3701688.1"/>
    <property type="molecule type" value="Genomic_DNA"/>
</dbReference>
<evidence type="ECO:0008006" key="3">
    <source>
        <dbReference type="Google" id="ProtNLM"/>
    </source>
</evidence>
<comment type="caution">
    <text evidence="1">The sequence shown here is derived from an EMBL/GenBank/DDBJ whole genome shotgun (WGS) entry which is preliminary data.</text>
</comment>
<accession>A0A9D4BNK9</accession>
<name>A0A9D4BNK9_DREPO</name>
<proteinExistence type="predicted"/>
<dbReference type="Proteomes" id="UP000828390">
    <property type="component" value="Unassembled WGS sequence"/>
</dbReference>
<protein>
    <recommendedName>
        <fullName evidence="3">Reverse transcriptase domain-containing protein</fullName>
    </recommendedName>
</protein>
<keyword evidence="2" id="KW-1185">Reference proteome</keyword>
<dbReference type="AlphaFoldDB" id="A0A9D4BNK9"/>
<reference evidence="1" key="1">
    <citation type="journal article" date="2019" name="bioRxiv">
        <title>The Genome of the Zebra Mussel, Dreissena polymorpha: A Resource for Invasive Species Research.</title>
        <authorList>
            <person name="McCartney M.A."/>
            <person name="Auch B."/>
            <person name="Kono T."/>
            <person name="Mallez S."/>
            <person name="Zhang Y."/>
            <person name="Obille A."/>
            <person name="Becker A."/>
            <person name="Abrahante J.E."/>
            <person name="Garbe J."/>
            <person name="Badalamenti J.P."/>
            <person name="Herman A."/>
            <person name="Mangelson H."/>
            <person name="Liachko I."/>
            <person name="Sullivan S."/>
            <person name="Sone E.D."/>
            <person name="Koren S."/>
            <person name="Silverstein K.A.T."/>
            <person name="Beckman K.B."/>
            <person name="Gohl D.M."/>
        </authorList>
    </citation>
    <scope>NUCLEOTIDE SEQUENCE</scope>
    <source>
        <strain evidence="1">Duluth1</strain>
        <tissue evidence="1">Whole animal</tissue>
    </source>
</reference>
<evidence type="ECO:0000313" key="1">
    <source>
        <dbReference type="EMBL" id="KAH3701688.1"/>
    </source>
</evidence>
<gene>
    <name evidence="1" type="ORF">DPMN_076680</name>
</gene>
<organism evidence="1 2">
    <name type="scientific">Dreissena polymorpha</name>
    <name type="common">Zebra mussel</name>
    <name type="synonym">Mytilus polymorpha</name>
    <dbReference type="NCBI Taxonomy" id="45954"/>
    <lineage>
        <taxon>Eukaryota</taxon>
        <taxon>Metazoa</taxon>
        <taxon>Spiralia</taxon>
        <taxon>Lophotrochozoa</taxon>
        <taxon>Mollusca</taxon>
        <taxon>Bivalvia</taxon>
        <taxon>Autobranchia</taxon>
        <taxon>Heteroconchia</taxon>
        <taxon>Euheterodonta</taxon>
        <taxon>Imparidentia</taxon>
        <taxon>Neoheterodontei</taxon>
        <taxon>Myida</taxon>
        <taxon>Dreissenoidea</taxon>
        <taxon>Dreissenidae</taxon>
        <taxon>Dreissena</taxon>
    </lineage>
</organism>
<sequence>MIRSGVDGKLMTIIRSMYDEVKLQVKHMSSLSDLFSSNVGLLQGEITSPIMFSLFVNDIEFSLQNGLNAGITLDQLIYSYLRSMQLSSPKPKKAYMNH</sequence>